<keyword evidence="2" id="KW-0472">Membrane</keyword>
<keyword evidence="2" id="KW-0812">Transmembrane</keyword>
<dbReference type="AlphaFoldDB" id="A0A6L7GA79"/>
<proteinExistence type="predicted"/>
<evidence type="ECO:0000256" key="1">
    <source>
        <dbReference type="SAM" id="Coils"/>
    </source>
</evidence>
<evidence type="ECO:0000313" key="4">
    <source>
        <dbReference type="Proteomes" id="UP000477911"/>
    </source>
</evidence>
<gene>
    <name evidence="3" type="ORF">GR170_23780</name>
</gene>
<keyword evidence="4" id="KW-1185">Reference proteome</keyword>
<evidence type="ECO:0000256" key="2">
    <source>
        <dbReference type="SAM" id="Phobius"/>
    </source>
</evidence>
<dbReference type="RefSeq" id="WP_160896977.1">
    <property type="nucleotide sequence ID" value="NZ_WUMU01000036.1"/>
</dbReference>
<keyword evidence="1" id="KW-0175">Coiled coil</keyword>
<name>A0A6L7GA79_9RHOB</name>
<sequence>MSAQSRPGFGMFIYFSIVLMLGLYFTFAAVQGEFGIFARAEVEADSQQLQTRLDGLNNQIAVMENRTRRLSDEFLDIDLLDQQSRDMLGQIRGDEFVLQ</sequence>
<keyword evidence="2" id="KW-1133">Transmembrane helix</keyword>
<comment type="caution">
    <text evidence="3">The sequence shown here is derived from an EMBL/GenBank/DDBJ whole genome shotgun (WGS) entry which is preliminary data.</text>
</comment>
<accession>A0A6L7GA79</accession>
<feature type="transmembrane region" description="Helical" evidence="2">
    <location>
        <begin position="12"/>
        <end position="30"/>
    </location>
</feature>
<organism evidence="3 4">
    <name type="scientific">Pseudooceanicola albus</name>
    <dbReference type="NCBI Taxonomy" id="2692189"/>
    <lineage>
        <taxon>Bacteria</taxon>
        <taxon>Pseudomonadati</taxon>
        <taxon>Pseudomonadota</taxon>
        <taxon>Alphaproteobacteria</taxon>
        <taxon>Rhodobacterales</taxon>
        <taxon>Paracoccaceae</taxon>
        <taxon>Pseudooceanicola</taxon>
    </lineage>
</organism>
<reference evidence="3 4" key="1">
    <citation type="submission" date="2019-12" db="EMBL/GenBank/DDBJ databases">
        <authorList>
            <person name="Li M."/>
        </authorList>
    </citation>
    <scope>NUCLEOTIDE SEQUENCE [LARGE SCALE GENOMIC DNA]</scope>
    <source>
        <strain evidence="3 4">GBMRC 2024</strain>
    </source>
</reference>
<evidence type="ECO:0000313" key="3">
    <source>
        <dbReference type="EMBL" id="MXN20859.1"/>
    </source>
</evidence>
<protein>
    <submittedName>
        <fullName evidence="3">Septum formation initiator family protein</fullName>
    </submittedName>
</protein>
<dbReference type="Proteomes" id="UP000477911">
    <property type="component" value="Unassembled WGS sequence"/>
</dbReference>
<feature type="coiled-coil region" evidence="1">
    <location>
        <begin position="39"/>
        <end position="73"/>
    </location>
</feature>
<dbReference type="EMBL" id="WUMU01000036">
    <property type="protein sequence ID" value="MXN20859.1"/>
    <property type="molecule type" value="Genomic_DNA"/>
</dbReference>